<evidence type="ECO:0000313" key="4">
    <source>
        <dbReference type="EMBL" id="ATL70795.1"/>
    </source>
</evidence>
<dbReference type="Proteomes" id="UP000221961">
    <property type="component" value="Chromosome"/>
</dbReference>
<dbReference type="KEGG" id="ntp:CRH09_36045"/>
<evidence type="ECO:0000256" key="2">
    <source>
        <dbReference type="ARBA" id="ARBA00023172"/>
    </source>
</evidence>
<gene>
    <name evidence="4" type="ORF">CRH09_36045</name>
</gene>
<evidence type="ECO:0000313" key="5">
    <source>
        <dbReference type="Proteomes" id="UP000221961"/>
    </source>
</evidence>
<dbReference type="Pfam" id="PF00239">
    <property type="entry name" value="Resolvase"/>
    <property type="match status" value="1"/>
</dbReference>
<evidence type="ECO:0000256" key="1">
    <source>
        <dbReference type="ARBA" id="ARBA00023125"/>
    </source>
</evidence>
<dbReference type="SUPFAM" id="SSF53041">
    <property type="entry name" value="Resolvase-like"/>
    <property type="match status" value="1"/>
</dbReference>
<proteinExistence type="predicted"/>
<keyword evidence="1" id="KW-0238">DNA-binding</keyword>
<dbReference type="AlphaFoldDB" id="A0A291RTX8"/>
<protein>
    <submittedName>
        <fullName evidence="4">Recombinase family protein</fullName>
    </submittedName>
</protein>
<dbReference type="InterPro" id="IPR036162">
    <property type="entry name" value="Resolvase-like_N_sf"/>
</dbReference>
<dbReference type="InterPro" id="IPR006119">
    <property type="entry name" value="Resolv_N"/>
</dbReference>
<dbReference type="SMART" id="SM00857">
    <property type="entry name" value="Resolvase"/>
    <property type="match status" value="1"/>
</dbReference>
<dbReference type="Gene3D" id="3.40.50.1390">
    <property type="entry name" value="Resolvase, N-terminal catalytic domain"/>
    <property type="match status" value="1"/>
</dbReference>
<dbReference type="PANTHER" id="PTHR30461:SF2">
    <property type="entry name" value="SERINE RECOMBINASE PINE-RELATED"/>
    <property type="match status" value="1"/>
</dbReference>
<organism evidence="4 5">
    <name type="scientific">Nocardia terpenica</name>
    <dbReference type="NCBI Taxonomy" id="455432"/>
    <lineage>
        <taxon>Bacteria</taxon>
        <taxon>Bacillati</taxon>
        <taxon>Actinomycetota</taxon>
        <taxon>Actinomycetes</taxon>
        <taxon>Mycobacteriales</taxon>
        <taxon>Nocardiaceae</taxon>
        <taxon>Nocardia</taxon>
    </lineage>
</organism>
<accession>A0A291RTX8</accession>
<evidence type="ECO:0000259" key="3">
    <source>
        <dbReference type="SMART" id="SM00857"/>
    </source>
</evidence>
<dbReference type="GO" id="GO:0000150">
    <property type="term" value="F:DNA strand exchange activity"/>
    <property type="evidence" value="ECO:0007669"/>
    <property type="project" value="InterPro"/>
</dbReference>
<dbReference type="CDD" id="cd00338">
    <property type="entry name" value="Ser_Recombinase"/>
    <property type="match status" value="1"/>
</dbReference>
<dbReference type="InterPro" id="IPR050639">
    <property type="entry name" value="SSR_resolvase"/>
</dbReference>
<sequence>MRWGWRPMSAPVSLRALVGARVSVLKGDEKVSHIAQTKTGTDWAESRGHTVVGTFEDLDVSADKYTPFERPDLGKWLTYERSHEWDILVFSKIDRAFRSTRHMLKLAEWCEERKKILVFAEDGLTLNYRNPEPGLEGMMAELFVYIGSFFAQIELNRFKTRAKGAHGIVRQTDRWATGVPRLGFQTAPHPSGKGRCLVHCPDGQKTLHLIKDRLFEGVSWTGIVQELNRIGELTNLDRSRLARGLPRKTEMPWTSATLVNLMTSHGTQGIKVDAKGNPILTADGSMIRMVDPSFTDDDWERIQQEVEKRTNSGKKRQNSENPVLGVGFCYRCKGQLTQHHPNERNHYFRCTSVVQRKTGQNCSVLVREDLLLKKLEEEFLSHYGPRQVTRRVVIPGSDNRAELERVKESIQRLRDESDAGLIVTDEDKTQYLTRLQGLTARRAALEASPVTAPRMVEETTGETNSEAWARLDWPGRREMLKDAGIKLFVKSKSEMKLLDFMDTEEGYDEWLQSVSSVKSGDLSPL</sequence>
<dbReference type="PANTHER" id="PTHR30461">
    <property type="entry name" value="DNA-INVERTASE FROM LAMBDOID PROPHAGE"/>
    <property type="match status" value="1"/>
</dbReference>
<feature type="domain" description="Resolvase/invertase-type recombinase catalytic" evidence="3">
    <location>
        <begin position="16"/>
        <end position="175"/>
    </location>
</feature>
<keyword evidence="2" id="KW-0233">DNA recombination</keyword>
<dbReference type="GO" id="GO:0003677">
    <property type="term" value="F:DNA binding"/>
    <property type="evidence" value="ECO:0007669"/>
    <property type="project" value="UniProtKB-KW"/>
</dbReference>
<dbReference type="Gene3D" id="3.90.1750.20">
    <property type="entry name" value="Putative Large Serine Recombinase, Chain B, Domain 2"/>
    <property type="match status" value="1"/>
</dbReference>
<dbReference type="InterPro" id="IPR038109">
    <property type="entry name" value="DNA_bind_recomb_sf"/>
</dbReference>
<reference evidence="4 5" key="1">
    <citation type="submission" date="2017-10" db="EMBL/GenBank/DDBJ databases">
        <title>Comparative genomics between pathogenic Norcardia.</title>
        <authorList>
            <person name="Zeng L."/>
        </authorList>
    </citation>
    <scope>NUCLEOTIDE SEQUENCE [LARGE SCALE GENOMIC DNA]</scope>
    <source>
        <strain evidence="4 5">NC_YFY_NT001</strain>
    </source>
</reference>
<dbReference type="EMBL" id="CP023778">
    <property type="protein sequence ID" value="ATL70795.1"/>
    <property type="molecule type" value="Genomic_DNA"/>
</dbReference>
<name>A0A291RTX8_9NOCA</name>